<proteinExistence type="predicted"/>
<evidence type="ECO:0000313" key="2">
    <source>
        <dbReference type="Proteomes" id="UP000034371"/>
    </source>
</evidence>
<name>A0A0G0XAH6_9BACT</name>
<gene>
    <name evidence="1" type="ORF">UU78_C0026G0001</name>
</gene>
<dbReference type="InterPro" id="IPR011990">
    <property type="entry name" value="TPR-like_helical_dom_sf"/>
</dbReference>
<dbReference type="SMART" id="SM00028">
    <property type="entry name" value="TPR"/>
    <property type="match status" value="3"/>
</dbReference>
<reference evidence="1 2" key="1">
    <citation type="journal article" date="2015" name="Nature">
        <title>rRNA introns, odd ribosomes, and small enigmatic genomes across a large radiation of phyla.</title>
        <authorList>
            <person name="Brown C.T."/>
            <person name="Hug L.A."/>
            <person name="Thomas B.C."/>
            <person name="Sharon I."/>
            <person name="Castelle C.J."/>
            <person name="Singh A."/>
            <person name="Wilkins M.J."/>
            <person name="Williams K.H."/>
            <person name="Banfield J.F."/>
        </authorList>
    </citation>
    <scope>NUCLEOTIDE SEQUENCE [LARGE SCALE GENOMIC DNA]</scope>
</reference>
<dbReference type="Proteomes" id="UP000034371">
    <property type="component" value="Unassembled WGS sequence"/>
</dbReference>
<dbReference type="Gene3D" id="1.25.40.10">
    <property type="entry name" value="Tetratricopeptide repeat domain"/>
    <property type="match status" value="1"/>
</dbReference>
<evidence type="ECO:0000313" key="1">
    <source>
        <dbReference type="EMBL" id="KKS21945.1"/>
    </source>
</evidence>
<comment type="caution">
    <text evidence="1">The sequence shown here is derived from an EMBL/GenBank/DDBJ whole genome shotgun (WGS) entry which is preliminary data.</text>
</comment>
<dbReference type="EMBL" id="LCBY01000026">
    <property type="protein sequence ID" value="KKS21945.1"/>
    <property type="molecule type" value="Genomic_DNA"/>
</dbReference>
<dbReference type="InterPro" id="IPR019734">
    <property type="entry name" value="TPR_rpt"/>
</dbReference>
<dbReference type="SUPFAM" id="SSF48452">
    <property type="entry name" value="TPR-like"/>
    <property type="match status" value="1"/>
</dbReference>
<protein>
    <submittedName>
        <fullName evidence="1">Stage V sporulation protein K</fullName>
    </submittedName>
</protein>
<sequence length="131" mass="15455">MPEVQYLKGLVYFKKNTMDKAYLYFKNAEKYNYSDNELYVYIANSAYYIGKIDEAETYYLKALEEYSPRTGIFYNLGNLYLKKKDYQLSAIYFLAFINEGGGNSDDLLKLENYLLYNNGFEVVKLINIIHN</sequence>
<dbReference type="Pfam" id="PF13181">
    <property type="entry name" value="TPR_8"/>
    <property type="match status" value="1"/>
</dbReference>
<dbReference type="AlphaFoldDB" id="A0A0G0XAH6"/>
<accession>A0A0G0XAH6</accession>
<organism evidence="1 2">
    <name type="scientific">Candidatus Roizmanbacteria bacterium GW2011_GWC2_41_7</name>
    <dbReference type="NCBI Taxonomy" id="1618487"/>
    <lineage>
        <taxon>Bacteria</taxon>
        <taxon>Candidatus Roizmaniibacteriota</taxon>
    </lineage>
</organism>
<dbReference type="Pfam" id="PF13432">
    <property type="entry name" value="TPR_16"/>
    <property type="match status" value="1"/>
</dbReference>